<keyword evidence="7" id="KW-0812">Transmembrane</keyword>
<comment type="subcellular location">
    <subcellularLocation>
        <location evidence="2">Golgi apparatus membrane</location>
        <topology evidence="2">Single-pass type II membrane protein</topology>
    </subcellularLocation>
</comment>
<evidence type="ECO:0000313" key="18">
    <source>
        <dbReference type="Proteomes" id="UP000078348"/>
    </source>
</evidence>
<keyword evidence="10" id="KW-1133">Transmembrane helix</keyword>
<evidence type="ECO:0000256" key="5">
    <source>
        <dbReference type="ARBA" id="ARBA00022676"/>
    </source>
</evidence>
<evidence type="ECO:0000256" key="15">
    <source>
        <dbReference type="ARBA" id="ARBA00041712"/>
    </source>
</evidence>
<keyword evidence="8" id="KW-0479">Metal-binding</keyword>
<dbReference type="AlphaFoldDB" id="A0A196S7Q4"/>
<dbReference type="EMBL" id="LXWW01000563">
    <property type="protein sequence ID" value="OAO12102.1"/>
    <property type="molecule type" value="Genomic_DNA"/>
</dbReference>
<evidence type="ECO:0000256" key="7">
    <source>
        <dbReference type="ARBA" id="ARBA00022692"/>
    </source>
</evidence>
<evidence type="ECO:0000256" key="4">
    <source>
        <dbReference type="ARBA" id="ARBA00006492"/>
    </source>
</evidence>
<evidence type="ECO:0000313" key="17">
    <source>
        <dbReference type="EMBL" id="OAO12102.1"/>
    </source>
</evidence>
<evidence type="ECO:0000256" key="3">
    <source>
        <dbReference type="ARBA" id="ARBA00004922"/>
    </source>
</evidence>
<dbReference type="SUPFAM" id="SSF53448">
    <property type="entry name" value="Nucleotide-diphospho-sugar transferases"/>
    <property type="match status" value="1"/>
</dbReference>
<evidence type="ECO:0000256" key="6">
    <source>
        <dbReference type="ARBA" id="ARBA00022679"/>
    </source>
</evidence>
<evidence type="ECO:0000256" key="16">
    <source>
        <dbReference type="ARBA" id="ARBA00049421"/>
    </source>
</evidence>
<evidence type="ECO:0000256" key="12">
    <source>
        <dbReference type="ARBA" id="ARBA00023136"/>
    </source>
</evidence>
<keyword evidence="11" id="KW-0333">Golgi apparatus</keyword>
<evidence type="ECO:0000256" key="1">
    <source>
        <dbReference type="ARBA" id="ARBA00001936"/>
    </source>
</evidence>
<comment type="caution">
    <text evidence="17">The sequence shown here is derived from an EMBL/GenBank/DDBJ whole genome shotgun (WGS) entry which is preliminary data.</text>
</comment>
<dbReference type="UniPathway" id="UPA00378"/>
<evidence type="ECO:0000256" key="8">
    <source>
        <dbReference type="ARBA" id="ARBA00022723"/>
    </source>
</evidence>
<evidence type="ECO:0000256" key="10">
    <source>
        <dbReference type="ARBA" id="ARBA00022989"/>
    </source>
</evidence>
<dbReference type="GO" id="GO:0003827">
    <property type="term" value="F:alpha-1,3-mannosylglycoprotein 2-beta-N-acetylglucosaminyltransferase activity"/>
    <property type="evidence" value="ECO:0007669"/>
    <property type="project" value="UniProtKB-EC"/>
</dbReference>
<dbReference type="InterPro" id="IPR004139">
    <property type="entry name" value="Glyco_trans_13"/>
</dbReference>
<dbReference type="InterPro" id="IPR029044">
    <property type="entry name" value="Nucleotide-diphossugar_trans"/>
</dbReference>
<comment type="cofactor">
    <cofactor evidence="1">
        <name>Mn(2+)</name>
        <dbReference type="ChEBI" id="CHEBI:29035"/>
    </cofactor>
</comment>
<dbReference type="Gene3D" id="3.90.550.10">
    <property type="entry name" value="Spore Coat Polysaccharide Biosynthesis Protein SpsA, Chain A"/>
    <property type="match status" value="1"/>
</dbReference>
<protein>
    <recommendedName>
        <fullName evidence="14">alpha-1,3-mannosyl-glycoprotein 2-beta-N-acetylglucosaminyltransferase</fullName>
        <ecNumber evidence="14">2.4.1.101</ecNumber>
    </recommendedName>
    <alternativeName>
        <fullName evidence="15">N-glycosyl-oligosaccharide-glycoprotein N-acetylglucosaminyltransferase I</fullName>
    </alternativeName>
</protein>
<accession>A0A196S7Q4</accession>
<keyword evidence="9" id="KW-0735">Signal-anchor</keyword>
<keyword evidence="13" id="KW-0464">Manganese</keyword>
<reference evidence="17 18" key="1">
    <citation type="submission" date="2016-05" db="EMBL/GenBank/DDBJ databases">
        <title>Nuclear genome of Blastocystis sp. subtype 1 NandII.</title>
        <authorList>
            <person name="Gentekaki E."/>
            <person name="Curtis B."/>
            <person name="Stairs C."/>
            <person name="Eme L."/>
            <person name="Herman E."/>
            <person name="Klimes V."/>
            <person name="Arias M.C."/>
            <person name="Elias M."/>
            <person name="Hilliou F."/>
            <person name="Klute M."/>
            <person name="Malik S.-B."/>
            <person name="Pightling A."/>
            <person name="Rachubinski R."/>
            <person name="Salas D."/>
            <person name="Schlacht A."/>
            <person name="Suga H."/>
            <person name="Archibald J."/>
            <person name="Ball S.G."/>
            <person name="Clark G."/>
            <person name="Dacks J."/>
            <person name="Van Der Giezen M."/>
            <person name="Tsaousis A."/>
            <person name="Roger A."/>
        </authorList>
    </citation>
    <scope>NUCLEOTIDE SEQUENCE [LARGE SCALE GENOMIC DNA]</scope>
    <source>
        <strain evidence="18">ATCC 50177 / NandII</strain>
    </source>
</reference>
<keyword evidence="18" id="KW-1185">Reference proteome</keyword>
<evidence type="ECO:0000256" key="13">
    <source>
        <dbReference type="ARBA" id="ARBA00023211"/>
    </source>
</evidence>
<dbReference type="Proteomes" id="UP000078348">
    <property type="component" value="Unassembled WGS sequence"/>
</dbReference>
<comment type="pathway">
    <text evidence="3">Protein modification; protein glycosylation.</text>
</comment>
<evidence type="ECO:0000256" key="11">
    <source>
        <dbReference type="ARBA" id="ARBA00023034"/>
    </source>
</evidence>
<dbReference type="InterPro" id="IPR052261">
    <property type="entry name" value="Glycosyltransferase_13"/>
</dbReference>
<dbReference type="OrthoDB" id="440755at2759"/>
<keyword evidence="12" id="KW-0472">Membrane</keyword>
<dbReference type="GO" id="GO:0046872">
    <property type="term" value="F:metal ion binding"/>
    <property type="evidence" value="ECO:0007669"/>
    <property type="project" value="UniProtKB-KW"/>
</dbReference>
<dbReference type="Pfam" id="PF03071">
    <property type="entry name" value="GNT-I"/>
    <property type="match status" value="1"/>
</dbReference>
<gene>
    <name evidence="17" type="ORF">AV274_6237</name>
</gene>
<dbReference type="PANTHER" id="PTHR10468:SF0">
    <property type="entry name" value="ALPHA-1,3-MANNOSYL-GLYCOPROTEIN 2-BETA-N-ACETYLGLUCOSAMINYLTRANSFERASE"/>
    <property type="match status" value="1"/>
</dbReference>
<evidence type="ECO:0000256" key="14">
    <source>
        <dbReference type="ARBA" id="ARBA00038949"/>
    </source>
</evidence>
<dbReference type="STRING" id="478820.A0A196S7Q4"/>
<dbReference type="GO" id="GO:0000139">
    <property type="term" value="C:Golgi membrane"/>
    <property type="evidence" value="ECO:0007669"/>
    <property type="project" value="UniProtKB-SubCell"/>
</dbReference>
<evidence type="ECO:0000256" key="2">
    <source>
        <dbReference type="ARBA" id="ARBA00004323"/>
    </source>
</evidence>
<keyword evidence="6" id="KW-0808">Transferase</keyword>
<dbReference type="PANTHER" id="PTHR10468">
    <property type="entry name" value="PROTEIN O-LINKED-MANNOSE BETA-1,2-N-ACETYLGLUCOSAMINYLTRANSFERASE 1/ALPHA-1,3-MANNOSYL-GLYCOPROTEIN 2-BETA-N-ACETYLGLUCOSAMINYLTRANSFERASE"/>
    <property type="match status" value="1"/>
</dbReference>
<organism evidence="17 18">
    <name type="scientific">Blastocystis sp. subtype 1 (strain ATCC 50177 / NandII)</name>
    <dbReference type="NCBI Taxonomy" id="478820"/>
    <lineage>
        <taxon>Eukaryota</taxon>
        <taxon>Sar</taxon>
        <taxon>Stramenopiles</taxon>
        <taxon>Bigyra</taxon>
        <taxon>Opalozoa</taxon>
        <taxon>Opalinata</taxon>
        <taxon>Blastocystidae</taxon>
        <taxon>Blastocystis</taxon>
    </lineage>
</organism>
<comment type="catalytic activity">
    <reaction evidence="16">
        <text>N(4)-(alpha-D-Man-(1-&gt;3)-[alpha-D-Man-(1-&gt;3)-[alpha-D-Man-(1-&gt;6)]-alpha-D-Man-(1-&gt;6)]-beta-D-Man-(1-&gt;4)-beta-D-GlcNAc-(1-&gt;4)-beta-D-GlcNAc)-L-asparaginyl-[protein] (N-glucan mannose isomer 5A1,2) + UDP-N-acetyl-alpha-D-glucosamine = N(4)-{beta-D-GlcNAc-(1-&gt;2)-alpha-D-Man-(1-&gt;3)-[alpha-D-Man-(1-&gt;3)-[alpha-D-Man-(1-&gt;6)]-alpha-D-Man-(1-&gt;6)]-beta-D-Man-(1-&gt;4)-beta-D-GlcNAc-(1-&gt;4)-beta-D-GlcNAc}-L-asparaginyl-[protein] + UDP + H(+)</text>
        <dbReference type="Rhea" id="RHEA:11456"/>
        <dbReference type="Rhea" id="RHEA-COMP:14367"/>
        <dbReference type="Rhea" id="RHEA-COMP:14368"/>
        <dbReference type="ChEBI" id="CHEBI:15378"/>
        <dbReference type="ChEBI" id="CHEBI:57705"/>
        <dbReference type="ChEBI" id="CHEBI:58223"/>
        <dbReference type="ChEBI" id="CHEBI:59087"/>
        <dbReference type="ChEBI" id="CHEBI:60625"/>
        <dbReference type="EC" id="2.4.1.101"/>
    </reaction>
</comment>
<name>A0A196S7Q4_BLAHN</name>
<keyword evidence="5" id="KW-0328">Glycosyltransferase</keyword>
<evidence type="ECO:0000256" key="9">
    <source>
        <dbReference type="ARBA" id="ARBA00022968"/>
    </source>
</evidence>
<sequence>MGCPNRLSEDMIRHYMSQHFGEKTERIMLLDYGSALSHSSNKRTALYRIHLHYNAMMRRLFEERNHSHVLVVEDDLQLAPTALLFAQQVVPALDADPSLVCLSLFNDNAEAEDRDPLLLHRSAAFPNLGLLFNRRGYDRLWRNASLSYHTNGWDHWVRQSAAAQDLECVFPALPRLRHLVYAEGTTVNSKFKSTIGRLPLFEDATAPDLGDVSYLLRANYDRSLLAALLPPELVESSLRAMRTPLEAVLRGAEQRCPANRALDWSALYDPYGARRERLVLSNPYTVPQLKDFFLTAGFAQFVLPMADENYHLFTIPLHLSRAKRGAHRGILHFTQGGRVFFLLDRREAWYALPEAEIIRYDRANVVQLSGFDESCSEVCAKLSAQHPDTPYVCDAAQLQFLNRCSALVEHFPCEKGCYNEVGQDLPGYVAFATPQENGVCLFSFDVQPLCEYAMTKTQRLCVCTPQKGHVRYNVNPLVLMDSRKEMQRRAIRKARG</sequence>
<proteinExistence type="inferred from homology"/>
<dbReference type="EC" id="2.4.1.101" evidence="14"/>
<comment type="similarity">
    <text evidence="4">Belongs to the glycosyltransferase 13 family.</text>
</comment>